<evidence type="ECO:0000256" key="1">
    <source>
        <dbReference type="SAM" id="MobiDB-lite"/>
    </source>
</evidence>
<evidence type="ECO:0008006" key="4">
    <source>
        <dbReference type="Google" id="ProtNLM"/>
    </source>
</evidence>
<evidence type="ECO:0000313" key="2">
    <source>
        <dbReference type="EMBL" id="MDV5088943.1"/>
    </source>
</evidence>
<gene>
    <name evidence="2" type="ORF">RVY80_08910</name>
</gene>
<dbReference type="Proteomes" id="UP001272515">
    <property type="component" value="Unassembled WGS sequence"/>
</dbReference>
<dbReference type="EMBL" id="JAWJZB010000010">
    <property type="protein sequence ID" value="MDV5088943.1"/>
    <property type="molecule type" value="Genomic_DNA"/>
</dbReference>
<feature type="compositionally biased region" description="Basic and acidic residues" evidence="1">
    <location>
        <begin position="128"/>
        <end position="143"/>
    </location>
</feature>
<name>A0ABU3ZAK5_9FIRM</name>
<feature type="region of interest" description="Disordered" evidence="1">
    <location>
        <begin position="128"/>
        <end position="209"/>
    </location>
</feature>
<sequence length="279" mass="30035">MTNMNTNNQNNTPNETSKQEKFLNTISTGAKNVFTKSNLKKAGIALAVIVAVSGGLKWYHHQERMEAHHQMIMAQNAIVQQQAAAKNLTLLDESKVKSIAANAVAADESTLSFRDLMLVDLTMDKHNKGHFHDNKGSRGEHGNRNHGPRSNAPQGNDNQPMNSPQDGPGFMPGAAPSNAPQGGVGDAMSNGPQDNLPQPMNQGVPADDQTNAITTNNVMTTNATNPTVNANSLSQPTQNPLYLVSMKQDKVNYRVVVDAVTGQVLDVNVGDDRPHGPRF</sequence>
<proteinExistence type="predicted"/>
<organism evidence="2 3">
    <name type="scientific">Veillonella absiana</name>
    <dbReference type="NCBI Taxonomy" id="3079305"/>
    <lineage>
        <taxon>Bacteria</taxon>
        <taxon>Bacillati</taxon>
        <taxon>Bacillota</taxon>
        <taxon>Negativicutes</taxon>
        <taxon>Veillonellales</taxon>
        <taxon>Veillonellaceae</taxon>
        <taxon>Veillonella</taxon>
    </lineage>
</organism>
<feature type="compositionally biased region" description="Polar residues" evidence="1">
    <location>
        <begin position="151"/>
        <end position="165"/>
    </location>
</feature>
<evidence type="ECO:0000313" key="3">
    <source>
        <dbReference type="Proteomes" id="UP001272515"/>
    </source>
</evidence>
<keyword evidence="3" id="KW-1185">Reference proteome</keyword>
<accession>A0ABU3ZAK5</accession>
<reference evidence="2 3" key="1">
    <citation type="submission" date="2023-10" db="EMBL/GenBank/DDBJ databases">
        <title>Veillonella sp. nov., isolated from a pig farm feces dump.</title>
        <authorList>
            <person name="Chang Y.-H."/>
        </authorList>
    </citation>
    <scope>NUCLEOTIDE SEQUENCE [LARGE SCALE GENOMIC DNA]</scope>
    <source>
        <strain evidence="2 3">YH-vei2233</strain>
    </source>
</reference>
<protein>
    <recommendedName>
        <fullName evidence="4">PepSY domain-containing protein</fullName>
    </recommendedName>
</protein>
<dbReference type="RefSeq" id="WP_317330311.1">
    <property type="nucleotide sequence ID" value="NZ_JAWJZA010000013.1"/>
</dbReference>
<feature type="compositionally biased region" description="Polar residues" evidence="1">
    <location>
        <begin position="190"/>
        <end position="201"/>
    </location>
</feature>
<comment type="caution">
    <text evidence="2">The sequence shown here is derived from an EMBL/GenBank/DDBJ whole genome shotgun (WGS) entry which is preliminary data.</text>
</comment>